<dbReference type="EMBL" id="CASHTH010002538">
    <property type="protein sequence ID" value="CAI8031458.1"/>
    <property type="molecule type" value="Genomic_DNA"/>
</dbReference>
<proteinExistence type="predicted"/>
<feature type="non-terminal residue" evidence="2">
    <location>
        <position position="65"/>
    </location>
</feature>
<feature type="transmembrane region" description="Helical" evidence="1">
    <location>
        <begin position="45"/>
        <end position="64"/>
    </location>
</feature>
<comment type="caution">
    <text evidence="2">The sequence shown here is derived from an EMBL/GenBank/DDBJ whole genome shotgun (WGS) entry which is preliminary data.</text>
</comment>
<organism evidence="2 3">
    <name type="scientific">Geodia barretti</name>
    <name type="common">Barrett's horny sponge</name>
    <dbReference type="NCBI Taxonomy" id="519541"/>
    <lineage>
        <taxon>Eukaryota</taxon>
        <taxon>Metazoa</taxon>
        <taxon>Porifera</taxon>
        <taxon>Demospongiae</taxon>
        <taxon>Heteroscleromorpha</taxon>
        <taxon>Tetractinellida</taxon>
        <taxon>Astrophorina</taxon>
        <taxon>Geodiidae</taxon>
        <taxon>Geodia</taxon>
    </lineage>
</organism>
<accession>A0AA35SLS5</accession>
<gene>
    <name evidence="2" type="ORF">GBAR_LOCUS17850</name>
</gene>
<reference evidence="2" key="1">
    <citation type="submission" date="2023-03" db="EMBL/GenBank/DDBJ databases">
        <authorList>
            <person name="Steffen K."/>
            <person name="Cardenas P."/>
        </authorList>
    </citation>
    <scope>NUCLEOTIDE SEQUENCE</scope>
</reference>
<name>A0AA35SLS5_GEOBA</name>
<keyword evidence="1" id="KW-0472">Membrane</keyword>
<protein>
    <submittedName>
        <fullName evidence="2">Uncharacterized protein</fullName>
    </submittedName>
</protein>
<evidence type="ECO:0000313" key="2">
    <source>
        <dbReference type="EMBL" id="CAI8031458.1"/>
    </source>
</evidence>
<sequence length="65" mass="7326">MNRIMETDRSLLVITMVSALRSVQEPLIKPSVGDGIESRRPCSALHFLSILFYVVCLFYTFTGVC</sequence>
<dbReference type="Proteomes" id="UP001174909">
    <property type="component" value="Unassembled WGS sequence"/>
</dbReference>
<keyword evidence="1" id="KW-0812">Transmembrane</keyword>
<keyword evidence="1" id="KW-1133">Transmembrane helix</keyword>
<evidence type="ECO:0000313" key="3">
    <source>
        <dbReference type="Proteomes" id="UP001174909"/>
    </source>
</evidence>
<dbReference type="AlphaFoldDB" id="A0AA35SLS5"/>
<keyword evidence="3" id="KW-1185">Reference proteome</keyword>
<evidence type="ECO:0000256" key="1">
    <source>
        <dbReference type="SAM" id="Phobius"/>
    </source>
</evidence>